<accession>A0A5R8NCT4</accession>
<sequence>MTGFTATVEIDIDASPQQVWATLTDPEQIRDFMFGAEVRTDWKVGSPIVWQGEYQNRAYTDKGEILAADPGRLLKLTHYSPLSGQPDTPANYHTLTYELTGDNTTHLTLTQDNNADEQEAAHSRSMWETHLRGIKAAAEAAPASR</sequence>
<comment type="similarity">
    <text evidence="1">Belongs to the AHA1 family.</text>
</comment>
<evidence type="ECO:0000313" key="4">
    <source>
        <dbReference type="Proteomes" id="UP000306378"/>
    </source>
</evidence>
<dbReference type="InterPro" id="IPR023393">
    <property type="entry name" value="START-like_dom_sf"/>
</dbReference>
<dbReference type="InterPro" id="IPR013538">
    <property type="entry name" value="ASHA1/2-like_C"/>
</dbReference>
<organism evidence="3 4">
    <name type="scientific">Nocardia cyriacigeorgica</name>
    <dbReference type="NCBI Taxonomy" id="135487"/>
    <lineage>
        <taxon>Bacteria</taxon>
        <taxon>Bacillati</taxon>
        <taxon>Actinomycetota</taxon>
        <taxon>Actinomycetes</taxon>
        <taxon>Mycobacteriales</taxon>
        <taxon>Nocardiaceae</taxon>
        <taxon>Nocardia</taxon>
    </lineage>
</organism>
<reference evidence="3 4" key="1">
    <citation type="submission" date="2019-05" db="EMBL/GenBank/DDBJ databases">
        <title>Genomes sequences of two Nocardia cyriacigeorgica environmental isolates, type strains Nocardia asteroides ATCC 19247 and Nocardia cyriacigeorgica DSM 44484.</title>
        <authorList>
            <person name="Vautrin F."/>
            <person name="Bergeron E."/>
            <person name="Dubost A."/>
            <person name="Abrouk D."/>
            <person name="Rodriguez Nava V."/>
            <person name="Pujic P."/>
        </authorList>
    </citation>
    <scope>NUCLEOTIDE SEQUENCE [LARGE SCALE GENOMIC DNA]</scope>
    <source>
        <strain evidence="3 4">EML 446</strain>
    </source>
</reference>
<dbReference type="Proteomes" id="UP000306378">
    <property type="component" value="Unassembled WGS sequence"/>
</dbReference>
<comment type="caution">
    <text evidence="3">The sequence shown here is derived from an EMBL/GenBank/DDBJ whole genome shotgun (WGS) entry which is preliminary data.</text>
</comment>
<protein>
    <submittedName>
        <fullName evidence="3">SRPBCC domain-containing protein</fullName>
    </submittedName>
</protein>
<name>A0A5R8NCT4_9NOCA</name>
<dbReference type="SUPFAM" id="SSF55961">
    <property type="entry name" value="Bet v1-like"/>
    <property type="match status" value="1"/>
</dbReference>
<dbReference type="Gene3D" id="3.30.530.20">
    <property type="match status" value="1"/>
</dbReference>
<dbReference type="AlphaFoldDB" id="A0A5R8NCT4"/>
<dbReference type="Pfam" id="PF08327">
    <property type="entry name" value="AHSA1"/>
    <property type="match status" value="1"/>
</dbReference>
<proteinExistence type="inferred from homology"/>
<evidence type="ECO:0000259" key="2">
    <source>
        <dbReference type="Pfam" id="PF08327"/>
    </source>
</evidence>
<dbReference type="EMBL" id="VBUT01000012">
    <property type="protein sequence ID" value="TLF73521.1"/>
    <property type="molecule type" value="Genomic_DNA"/>
</dbReference>
<evidence type="ECO:0000313" key="3">
    <source>
        <dbReference type="EMBL" id="TLF73521.1"/>
    </source>
</evidence>
<feature type="domain" description="Activator of Hsp90 ATPase homologue 1/2-like C-terminal" evidence="2">
    <location>
        <begin position="13"/>
        <end position="138"/>
    </location>
</feature>
<gene>
    <name evidence="3" type="ORF">FEK34_25785</name>
</gene>
<dbReference type="RefSeq" id="WP_138451922.1">
    <property type="nucleotide sequence ID" value="NZ_VBUT01000012.1"/>
</dbReference>
<evidence type="ECO:0000256" key="1">
    <source>
        <dbReference type="ARBA" id="ARBA00006817"/>
    </source>
</evidence>